<dbReference type="EMBL" id="PEWV01000010">
    <property type="protein sequence ID" value="PIU42327.1"/>
    <property type="molecule type" value="Genomic_DNA"/>
</dbReference>
<reference evidence="2 3" key="1">
    <citation type="submission" date="2017-09" db="EMBL/GenBank/DDBJ databases">
        <title>Depth-based differentiation of microbial function through sediment-hosted aquifers and enrichment of novel symbionts in the deep terrestrial subsurface.</title>
        <authorList>
            <person name="Probst A.J."/>
            <person name="Ladd B."/>
            <person name="Jarett J.K."/>
            <person name="Geller-Mcgrath D.E."/>
            <person name="Sieber C.M."/>
            <person name="Emerson J.B."/>
            <person name="Anantharaman K."/>
            <person name="Thomas B.C."/>
            <person name="Malmstrom R."/>
            <person name="Stieglmeier M."/>
            <person name="Klingl A."/>
            <person name="Woyke T."/>
            <person name="Ryan C.M."/>
            <person name="Banfield J.F."/>
        </authorList>
    </citation>
    <scope>NUCLEOTIDE SEQUENCE [LARGE SCALE GENOMIC DNA]</scope>
    <source>
        <strain evidence="2">CG07_land_8_20_14_0_80_42_15</strain>
    </source>
</reference>
<feature type="chain" id="PRO_5014364636" evidence="1">
    <location>
        <begin position="27"/>
        <end position="355"/>
    </location>
</feature>
<organism evidence="2 3">
    <name type="scientific">Candidatus Aquitaenariimonas noxiae</name>
    <dbReference type="NCBI Taxonomy" id="1974741"/>
    <lineage>
        <taxon>Bacteria</taxon>
        <taxon>Pseudomonadati</taxon>
        <taxon>Candidatus Omnitrophota</taxon>
        <taxon>Candidatus Aquitaenariimonas</taxon>
    </lineage>
</organism>
<comment type="caution">
    <text evidence="2">The sequence shown here is derived from an EMBL/GenBank/DDBJ whole genome shotgun (WGS) entry which is preliminary data.</text>
</comment>
<gene>
    <name evidence="2" type="ORF">COS99_00895</name>
</gene>
<dbReference type="Proteomes" id="UP000230052">
    <property type="component" value="Unassembled WGS sequence"/>
</dbReference>
<accession>A0A2J0L723</accession>
<name>A0A2J0L723_9BACT</name>
<feature type="signal peptide" evidence="1">
    <location>
        <begin position="1"/>
        <end position="26"/>
    </location>
</feature>
<sequence length="355" mass="39801">MKFSELKAISLVMALLFLIGSACSLACIAQADDGTVVPVQTRDGSRGFLPIKTVKDNQREVEGTIEKNKMIEADSSKINKVEKTEDSSVIYYNDKGLIDKVVAPDGTVVYYAYVMDENNKIKKIILTKGNQQFIIDERSFSRDSLSGHMAREESVEVCGDGNIDLNRIAQKGVDFDAIDKSFDDFYKKQKVAYETFYNATNDYYIALINELKKSGNLPENSGADLLKESTVEEGGSMSNDLSKDADKVLINEKKRRAIDEKAAYICFEPPKDEVGAKAQNFFKNAIKELQDKFDIAACIEIREKEIREAAEEFYNNIQSLPAGAVSRKTDKKIEVLIKIPDDDNKNDSENKNKKN</sequence>
<keyword evidence="1" id="KW-0732">Signal</keyword>
<evidence type="ECO:0000256" key="1">
    <source>
        <dbReference type="SAM" id="SignalP"/>
    </source>
</evidence>
<protein>
    <submittedName>
        <fullName evidence="2">Uncharacterized protein</fullName>
    </submittedName>
</protein>
<proteinExistence type="predicted"/>
<dbReference type="PROSITE" id="PS51257">
    <property type="entry name" value="PROKAR_LIPOPROTEIN"/>
    <property type="match status" value="1"/>
</dbReference>
<evidence type="ECO:0000313" key="2">
    <source>
        <dbReference type="EMBL" id="PIU42327.1"/>
    </source>
</evidence>
<evidence type="ECO:0000313" key="3">
    <source>
        <dbReference type="Proteomes" id="UP000230052"/>
    </source>
</evidence>
<dbReference type="AlphaFoldDB" id="A0A2J0L723"/>